<dbReference type="InterPro" id="IPR051533">
    <property type="entry name" value="WaaL-like"/>
</dbReference>
<keyword evidence="4 6" id="KW-0472">Membrane</keyword>
<dbReference type="Proteomes" id="UP000824007">
    <property type="component" value="Unassembled WGS sequence"/>
</dbReference>
<dbReference type="PANTHER" id="PTHR37422">
    <property type="entry name" value="TEICHURONIC ACID BIOSYNTHESIS PROTEIN TUAE"/>
    <property type="match status" value="1"/>
</dbReference>
<feature type="transmembrane region" description="Helical" evidence="6">
    <location>
        <begin position="336"/>
        <end position="353"/>
    </location>
</feature>
<sequence length="576" mass="63691">MEVKEGLPGRQESAAPEENREEGNEEKKDPESGRGPDWLLGNVKDCMEFLTVCWAFLMLTVFPVYVINRYQDIGAYKFSFFSGVSTLLLVPGAALGLLYVVLKWVCGRREKPSVSWLDAGMLSYLAFNLFSFLGSDFKEDAWAGVGGWNMGLRTQLLMIAAYFLMSRAFPLRRKRLIAAGAMLGSAAAFLVGVLHRFSIDPFGFYQGLDADTRLRFLSTIGQATWYSSFVCTVLPIGLCVFYASGKTKVRVISGLYCVLGFLTLVTQNSDSAFAALAALLFGLFLASCASPKRMERFLEAVILCAASFKAAGFLQRGFPELAVRLGSLSEAFSRGILSWILLLFGAAFYILLLRAEEKKGPSLEKSWDKTGRRLFLAACILAGGLLLAAVGGIALNTSGLLEKWFGISSDNQYLLFNDKWGSNRGFNWKMAVRIFSGLPLLHKIVGVGPDCFMAYSYSVPEYAQLLNDYWKPDVLTNAHNEFLNLLICIGAGGLISFLLLLGAGARRFYRIGKTHPEILMGLLAICSYAAHNFFCYQQVCCTPFLFLILGLSERTARSVREGGGRKERVERQEIPE</sequence>
<proteinExistence type="predicted"/>
<name>A0A9D1YNR8_9FIRM</name>
<evidence type="ECO:0000259" key="7">
    <source>
        <dbReference type="Pfam" id="PF04932"/>
    </source>
</evidence>
<dbReference type="PANTHER" id="PTHR37422:SF13">
    <property type="entry name" value="LIPOPOLYSACCHARIDE BIOSYNTHESIS PROTEIN PA4999-RELATED"/>
    <property type="match status" value="1"/>
</dbReference>
<dbReference type="InterPro" id="IPR007016">
    <property type="entry name" value="O-antigen_ligase-rel_domated"/>
</dbReference>
<keyword evidence="3 6" id="KW-1133">Transmembrane helix</keyword>
<keyword evidence="2 6" id="KW-0812">Transmembrane</keyword>
<feature type="transmembrane region" description="Helical" evidence="6">
    <location>
        <begin position="272"/>
        <end position="290"/>
    </location>
</feature>
<dbReference type="GO" id="GO:0016874">
    <property type="term" value="F:ligase activity"/>
    <property type="evidence" value="ECO:0007669"/>
    <property type="project" value="UniProtKB-KW"/>
</dbReference>
<evidence type="ECO:0000313" key="9">
    <source>
        <dbReference type="Proteomes" id="UP000824007"/>
    </source>
</evidence>
<feature type="domain" description="O-antigen ligase-related" evidence="7">
    <location>
        <begin position="333"/>
        <end position="498"/>
    </location>
</feature>
<evidence type="ECO:0000256" key="1">
    <source>
        <dbReference type="ARBA" id="ARBA00004141"/>
    </source>
</evidence>
<protein>
    <submittedName>
        <fullName evidence="8">O-antigen ligase family protein</fullName>
    </submittedName>
</protein>
<evidence type="ECO:0000313" key="8">
    <source>
        <dbReference type="EMBL" id="HIY59749.1"/>
    </source>
</evidence>
<feature type="transmembrane region" description="Helical" evidence="6">
    <location>
        <begin position="249"/>
        <end position="266"/>
    </location>
</feature>
<dbReference type="EMBL" id="DXDD01000046">
    <property type="protein sequence ID" value="HIY59749.1"/>
    <property type="molecule type" value="Genomic_DNA"/>
</dbReference>
<feature type="compositionally biased region" description="Basic and acidic residues" evidence="5">
    <location>
        <begin position="17"/>
        <end position="34"/>
    </location>
</feature>
<organism evidence="8 9">
    <name type="scientific">Candidatus Eisenbergiella pullistercoris</name>
    <dbReference type="NCBI Taxonomy" id="2838555"/>
    <lineage>
        <taxon>Bacteria</taxon>
        <taxon>Bacillati</taxon>
        <taxon>Bacillota</taxon>
        <taxon>Clostridia</taxon>
        <taxon>Lachnospirales</taxon>
        <taxon>Lachnospiraceae</taxon>
        <taxon>Eisenbergiella</taxon>
    </lineage>
</organism>
<reference evidence="8" key="2">
    <citation type="submission" date="2021-04" db="EMBL/GenBank/DDBJ databases">
        <authorList>
            <person name="Gilroy R."/>
        </authorList>
    </citation>
    <scope>NUCLEOTIDE SEQUENCE</scope>
    <source>
        <strain evidence="8">ChiSxjej3B15-24422</strain>
    </source>
</reference>
<keyword evidence="8" id="KW-0436">Ligase</keyword>
<evidence type="ECO:0000256" key="2">
    <source>
        <dbReference type="ARBA" id="ARBA00022692"/>
    </source>
</evidence>
<dbReference type="Pfam" id="PF04932">
    <property type="entry name" value="Wzy_C"/>
    <property type="match status" value="1"/>
</dbReference>
<accession>A0A9D1YNR8</accession>
<feature type="transmembrane region" description="Helical" evidence="6">
    <location>
        <begin position="223"/>
        <end position="242"/>
    </location>
</feature>
<feature type="region of interest" description="Disordered" evidence="5">
    <location>
        <begin position="1"/>
        <end position="36"/>
    </location>
</feature>
<gene>
    <name evidence="8" type="ORF">H9831_03570</name>
</gene>
<feature type="transmembrane region" description="Helical" evidence="6">
    <location>
        <begin position="145"/>
        <end position="164"/>
    </location>
</feature>
<feature type="transmembrane region" description="Helical" evidence="6">
    <location>
        <begin position="114"/>
        <end position="133"/>
    </location>
</feature>
<feature type="transmembrane region" description="Helical" evidence="6">
    <location>
        <begin position="176"/>
        <end position="195"/>
    </location>
</feature>
<comment type="subcellular location">
    <subcellularLocation>
        <location evidence="1">Membrane</location>
        <topology evidence="1">Multi-pass membrane protein</topology>
    </subcellularLocation>
</comment>
<feature type="transmembrane region" description="Helical" evidence="6">
    <location>
        <begin position="80"/>
        <end position="102"/>
    </location>
</feature>
<comment type="caution">
    <text evidence="8">The sequence shown here is derived from an EMBL/GenBank/DDBJ whole genome shotgun (WGS) entry which is preliminary data.</text>
</comment>
<dbReference type="GO" id="GO:0016020">
    <property type="term" value="C:membrane"/>
    <property type="evidence" value="ECO:0007669"/>
    <property type="project" value="UniProtKB-SubCell"/>
</dbReference>
<evidence type="ECO:0000256" key="6">
    <source>
        <dbReference type="SAM" id="Phobius"/>
    </source>
</evidence>
<feature type="transmembrane region" description="Helical" evidence="6">
    <location>
        <begin position="49"/>
        <end position="68"/>
    </location>
</feature>
<feature type="transmembrane region" description="Helical" evidence="6">
    <location>
        <begin position="297"/>
        <end position="316"/>
    </location>
</feature>
<evidence type="ECO:0000256" key="4">
    <source>
        <dbReference type="ARBA" id="ARBA00023136"/>
    </source>
</evidence>
<reference evidence="8" key="1">
    <citation type="journal article" date="2021" name="PeerJ">
        <title>Extensive microbial diversity within the chicken gut microbiome revealed by metagenomics and culture.</title>
        <authorList>
            <person name="Gilroy R."/>
            <person name="Ravi A."/>
            <person name="Getino M."/>
            <person name="Pursley I."/>
            <person name="Horton D.L."/>
            <person name="Alikhan N.F."/>
            <person name="Baker D."/>
            <person name="Gharbi K."/>
            <person name="Hall N."/>
            <person name="Watson M."/>
            <person name="Adriaenssens E.M."/>
            <person name="Foster-Nyarko E."/>
            <person name="Jarju S."/>
            <person name="Secka A."/>
            <person name="Antonio M."/>
            <person name="Oren A."/>
            <person name="Chaudhuri R.R."/>
            <person name="La Ragione R."/>
            <person name="Hildebrand F."/>
            <person name="Pallen M.J."/>
        </authorList>
    </citation>
    <scope>NUCLEOTIDE SEQUENCE</scope>
    <source>
        <strain evidence="8">ChiSxjej3B15-24422</strain>
    </source>
</reference>
<evidence type="ECO:0000256" key="3">
    <source>
        <dbReference type="ARBA" id="ARBA00022989"/>
    </source>
</evidence>
<feature type="transmembrane region" description="Helical" evidence="6">
    <location>
        <begin position="482"/>
        <end position="505"/>
    </location>
</feature>
<feature type="transmembrane region" description="Helical" evidence="6">
    <location>
        <begin position="374"/>
        <end position="395"/>
    </location>
</feature>
<evidence type="ECO:0000256" key="5">
    <source>
        <dbReference type="SAM" id="MobiDB-lite"/>
    </source>
</evidence>
<dbReference type="AlphaFoldDB" id="A0A9D1YNR8"/>